<comment type="caution">
    <text evidence="1">The sequence shown here is derived from an EMBL/GenBank/DDBJ whole genome shotgun (WGS) entry which is preliminary data.</text>
</comment>
<gene>
    <name evidence="1" type="ORF">DES48_10254</name>
</gene>
<proteinExistence type="predicted"/>
<evidence type="ECO:0000313" key="1">
    <source>
        <dbReference type="EMBL" id="RBP00293.1"/>
    </source>
</evidence>
<protein>
    <submittedName>
        <fullName evidence="1">Uncharacterized protein</fullName>
    </submittedName>
</protein>
<name>A0A366ED96_9BACI</name>
<evidence type="ECO:0000313" key="2">
    <source>
        <dbReference type="Proteomes" id="UP000252254"/>
    </source>
</evidence>
<sequence length="62" mass="7350">MPVYRKLVRDNIIAIIKANKQHPQFRILSANAYRDALIDKLREEVEELNRANQLSDKKMLEK</sequence>
<keyword evidence="2" id="KW-1185">Reference proteome</keyword>
<reference evidence="1 2" key="1">
    <citation type="submission" date="2018-06" db="EMBL/GenBank/DDBJ databases">
        <title>Genomic Encyclopedia of Type Strains, Phase IV (KMG-IV): sequencing the most valuable type-strain genomes for metagenomic binning, comparative biology and taxonomic classification.</title>
        <authorList>
            <person name="Goeker M."/>
        </authorList>
    </citation>
    <scope>NUCLEOTIDE SEQUENCE [LARGE SCALE GENOMIC DNA]</scope>
    <source>
        <strain evidence="1 2">DSM 15140</strain>
    </source>
</reference>
<dbReference type="AlphaFoldDB" id="A0A366ED96"/>
<dbReference type="RefSeq" id="WP_113866939.1">
    <property type="nucleotide sequence ID" value="NZ_BAABQN010000002.1"/>
</dbReference>
<dbReference type="Proteomes" id="UP000252254">
    <property type="component" value="Unassembled WGS sequence"/>
</dbReference>
<organism evidence="1 2">
    <name type="scientific">Paraliobacillus ryukyuensis</name>
    <dbReference type="NCBI Taxonomy" id="200904"/>
    <lineage>
        <taxon>Bacteria</taxon>
        <taxon>Bacillati</taxon>
        <taxon>Bacillota</taxon>
        <taxon>Bacilli</taxon>
        <taxon>Bacillales</taxon>
        <taxon>Bacillaceae</taxon>
        <taxon>Paraliobacillus</taxon>
    </lineage>
</organism>
<dbReference type="OrthoDB" id="9813491at2"/>
<accession>A0A366ED96</accession>
<dbReference type="EMBL" id="QNRI01000002">
    <property type="protein sequence ID" value="RBP00293.1"/>
    <property type="molecule type" value="Genomic_DNA"/>
</dbReference>